<evidence type="ECO:0000256" key="13">
    <source>
        <dbReference type="ARBA" id="ARBA00023004"/>
    </source>
</evidence>
<evidence type="ECO:0000256" key="14">
    <source>
        <dbReference type="ARBA" id="ARBA00023075"/>
    </source>
</evidence>
<evidence type="ECO:0000256" key="9">
    <source>
        <dbReference type="ARBA" id="ARBA00022723"/>
    </source>
</evidence>
<keyword evidence="9 18" id="KW-0479">Metal-binding</keyword>
<evidence type="ECO:0000256" key="6">
    <source>
        <dbReference type="ARBA" id="ARBA00022617"/>
    </source>
</evidence>
<feature type="transmembrane region" description="Helical" evidence="19">
    <location>
        <begin position="183"/>
        <end position="206"/>
    </location>
</feature>
<dbReference type="SUPFAM" id="SSF81342">
    <property type="entry name" value="Transmembrane di-heme cytochromes"/>
    <property type="match status" value="1"/>
</dbReference>
<dbReference type="PANTHER" id="PTHR19271:SF16">
    <property type="entry name" value="CYTOCHROME B"/>
    <property type="match status" value="1"/>
</dbReference>
<dbReference type="InterPro" id="IPR016174">
    <property type="entry name" value="Di-haem_cyt_TM"/>
</dbReference>
<comment type="similarity">
    <text evidence="19">Belongs to the cytochrome b family.</text>
</comment>
<evidence type="ECO:0000256" key="10">
    <source>
        <dbReference type="ARBA" id="ARBA00022792"/>
    </source>
</evidence>
<feature type="transmembrane region" description="Helical" evidence="19">
    <location>
        <begin position="361"/>
        <end position="378"/>
    </location>
</feature>
<dbReference type="GO" id="GO:0006122">
    <property type="term" value="P:mitochondrial electron transport, ubiquinol to cytochrome c"/>
    <property type="evidence" value="ECO:0007669"/>
    <property type="project" value="TreeGrafter"/>
</dbReference>
<evidence type="ECO:0000256" key="11">
    <source>
        <dbReference type="ARBA" id="ARBA00022982"/>
    </source>
</evidence>
<feature type="binding site" description="axial binding residue" evidence="18">
    <location>
        <position position="188"/>
    </location>
    <ligand>
        <name>heme b</name>
        <dbReference type="ChEBI" id="CHEBI:60344"/>
        <label>b562</label>
    </ligand>
    <ligandPart>
        <name>Fe</name>
        <dbReference type="ChEBI" id="CHEBI:18248"/>
    </ligandPart>
</feature>
<keyword evidence="6 18" id="KW-0349">Heme</keyword>
<evidence type="ECO:0000256" key="5">
    <source>
        <dbReference type="ARBA" id="ARBA00022448"/>
    </source>
</evidence>
<dbReference type="InterPro" id="IPR048260">
    <property type="entry name" value="Cytochrome_b_C_euk/bac"/>
</dbReference>
<evidence type="ECO:0000256" key="4">
    <source>
        <dbReference type="ARBA" id="ARBA00013531"/>
    </source>
</evidence>
<dbReference type="InterPro" id="IPR005797">
    <property type="entry name" value="Cyt_b/b6_N"/>
</dbReference>
<dbReference type="PANTHER" id="PTHR19271">
    <property type="entry name" value="CYTOCHROME B"/>
    <property type="match status" value="1"/>
</dbReference>
<keyword evidence="13 18" id="KW-0408">Iron</keyword>
<keyword evidence="11 19" id="KW-0249">Electron transport</keyword>
<comment type="subcellular location">
    <subcellularLocation>
        <location evidence="2">Mitochondrion inner membrane</location>
        <topology evidence="2">Multi-pass membrane protein</topology>
    </subcellularLocation>
</comment>
<evidence type="ECO:0000256" key="16">
    <source>
        <dbReference type="ARBA" id="ARBA00023136"/>
    </source>
</evidence>
<evidence type="ECO:0000256" key="17">
    <source>
        <dbReference type="PIRSR" id="PIRSR038885-1"/>
    </source>
</evidence>
<dbReference type="GO" id="GO:0045275">
    <property type="term" value="C:respiratory chain complex III"/>
    <property type="evidence" value="ECO:0007669"/>
    <property type="project" value="InterPro"/>
</dbReference>
<evidence type="ECO:0000313" key="22">
    <source>
        <dbReference type="EMBL" id="UZZ43881.1"/>
    </source>
</evidence>
<evidence type="ECO:0000256" key="3">
    <source>
        <dbReference type="ARBA" id="ARBA00011649"/>
    </source>
</evidence>
<feature type="binding site" description="axial binding residue" evidence="18">
    <location>
        <position position="89"/>
    </location>
    <ligand>
        <name>heme b</name>
        <dbReference type="ChEBI" id="CHEBI:60344"/>
        <label>b562</label>
    </ligand>
    <ligandPart>
        <name>Fe</name>
        <dbReference type="ChEBI" id="CHEBI:18248"/>
    </ligandPart>
</feature>
<dbReference type="EMBL" id="OL678010">
    <property type="protein sequence ID" value="UZZ43881.1"/>
    <property type="molecule type" value="Genomic_DNA"/>
</dbReference>
<dbReference type="InterPro" id="IPR036150">
    <property type="entry name" value="Cyt_b/b6_C_sf"/>
</dbReference>
<evidence type="ECO:0000259" key="20">
    <source>
        <dbReference type="PROSITE" id="PS51002"/>
    </source>
</evidence>
<dbReference type="InterPro" id="IPR005798">
    <property type="entry name" value="Cyt_b/b6_C"/>
</dbReference>
<feature type="binding site" evidence="17">
    <location>
        <position position="207"/>
    </location>
    <ligand>
        <name>a ubiquinone</name>
        <dbReference type="ChEBI" id="CHEBI:16389"/>
    </ligand>
</feature>
<keyword evidence="15 19" id="KW-0496">Mitochondrion</keyword>
<feature type="domain" description="Cytochrome b/b6 N-terminal region profile" evidence="20">
    <location>
        <begin position="7"/>
        <end position="215"/>
    </location>
</feature>
<dbReference type="InterPro" id="IPR027387">
    <property type="entry name" value="Cytb/b6-like_sf"/>
</dbReference>
<geneLocation type="mitochondrion" evidence="22"/>
<feature type="domain" description="Cytochrome b/b6 C-terminal region profile" evidence="21">
    <location>
        <begin position="216"/>
        <end position="384"/>
    </location>
</feature>
<dbReference type="InterPro" id="IPR048259">
    <property type="entry name" value="Cytochrome_b_N_euk/bac"/>
</dbReference>
<feature type="binding site" description="axial binding residue" evidence="18">
    <location>
        <position position="103"/>
    </location>
    <ligand>
        <name>heme b</name>
        <dbReference type="ChEBI" id="CHEBI:60344"/>
        <label>b566</label>
    </ligand>
    <ligandPart>
        <name>Fe</name>
        <dbReference type="ChEBI" id="CHEBI:18248"/>
    </ligandPart>
</feature>
<feature type="transmembrane region" description="Helical" evidence="19">
    <location>
        <begin position="35"/>
        <end position="62"/>
    </location>
</feature>
<dbReference type="PROSITE" id="PS51003">
    <property type="entry name" value="CYTB_CTER"/>
    <property type="match status" value="1"/>
</dbReference>
<feature type="transmembrane region" description="Helical" evidence="19">
    <location>
        <begin position="290"/>
        <end position="310"/>
    </location>
</feature>
<reference evidence="22" key="1">
    <citation type="submission" date="2021-11" db="EMBL/GenBank/DDBJ databases">
        <authorList>
            <person name="Ge X.-Y."/>
            <person name="Peng L."/>
            <person name="Sun C.-H."/>
            <person name="Wang B.-X."/>
        </authorList>
    </citation>
    <scope>NUCLEOTIDE SEQUENCE</scope>
</reference>
<dbReference type="AlphaFoldDB" id="A0A9E8LNT4"/>
<dbReference type="GO" id="GO:0046872">
    <property type="term" value="F:metal ion binding"/>
    <property type="evidence" value="ECO:0007669"/>
    <property type="project" value="UniProtKB-UniRule"/>
</dbReference>
<dbReference type="PIRSF" id="PIRSF038885">
    <property type="entry name" value="COB"/>
    <property type="match status" value="1"/>
</dbReference>
<dbReference type="InterPro" id="IPR030689">
    <property type="entry name" value="Cytochrome_b"/>
</dbReference>
<reference evidence="22" key="2">
    <citation type="journal article" date="2022" name="Syst. Entomol.">
        <title>Massive gene rearrangements of mitochondrial genomes and implications for the phylogeny of Trichoptera (Insecta).</title>
        <authorList>
            <person name="Ge X."/>
            <person name="Peng L."/>
            <person name="Vogler A.P."/>
            <person name="Morse J.C."/>
            <person name="Yang L."/>
            <person name="Sun C."/>
            <person name="Wang B."/>
        </authorList>
    </citation>
    <scope>NUCLEOTIDE SEQUENCE</scope>
</reference>
<comment type="cofactor">
    <cofactor evidence="18">
        <name>heme</name>
        <dbReference type="ChEBI" id="CHEBI:30413"/>
    </cofactor>
    <text evidence="18">Binds 2 heme groups non-covalently.</text>
</comment>
<comment type="cofactor">
    <cofactor evidence="19">
        <name>heme b</name>
        <dbReference type="ChEBI" id="CHEBI:60344"/>
    </cofactor>
    <text evidence="19">Binds 2 heme groups non-covalently.</text>
</comment>
<feature type="transmembrane region" description="Helical" evidence="19">
    <location>
        <begin position="83"/>
        <end position="104"/>
    </location>
</feature>
<protein>
    <recommendedName>
        <fullName evidence="4 19">Cytochrome b</fullName>
    </recommendedName>
</protein>
<keyword evidence="14" id="KW-0830">Ubiquinone</keyword>
<name>A0A9E8LNT4_9NEOP</name>
<feature type="transmembrane region" description="Helical" evidence="19">
    <location>
        <begin position="146"/>
        <end position="171"/>
    </location>
</feature>
<dbReference type="CDD" id="cd00290">
    <property type="entry name" value="cytochrome_b_C"/>
    <property type="match status" value="1"/>
</dbReference>
<dbReference type="GO" id="GO:0016491">
    <property type="term" value="F:oxidoreductase activity"/>
    <property type="evidence" value="ECO:0007669"/>
    <property type="project" value="UniProtKB-UniRule"/>
</dbReference>
<evidence type="ECO:0000256" key="18">
    <source>
        <dbReference type="PIRSR" id="PIRSR038885-2"/>
    </source>
</evidence>
<evidence type="ECO:0000256" key="7">
    <source>
        <dbReference type="ARBA" id="ARBA00022660"/>
    </source>
</evidence>
<keyword evidence="10" id="KW-0999">Mitochondrion inner membrane</keyword>
<keyword evidence="8 19" id="KW-0812">Transmembrane</keyword>
<evidence type="ECO:0000256" key="15">
    <source>
        <dbReference type="ARBA" id="ARBA00023128"/>
    </source>
</evidence>
<organism evidence="22">
    <name type="scientific">Dipseudopsis sp. XG-2021</name>
    <dbReference type="NCBI Taxonomy" id="2996733"/>
    <lineage>
        <taxon>Eukaryota</taxon>
        <taxon>Metazoa</taxon>
        <taxon>Ecdysozoa</taxon>
        <taxon>Arthropoda</taxon>
        <taxon>Hexapoda</taxon>
        <taxon>Insecta</taxon>
        <taxon>Pterygota</taxon>
        <taxon>Neoptera</taxon>
        <taxon>Endopterygota</taxon>
        <taxon>Trichoptera</taxon>
        <taxon>Annulipalpia</taxon>
        <taxon>Psychomyioidea</taxon>
        <taxon>Dipseudopsidae</taxon>
        <taxon>Dipseudopsinae</taxon>
        <taxon>Dipseudopsis</taxon>
    </lineage>
</organism>
<evidence type="ECO:0000256" key="8">
    <source>
        <dbReference type="ARBA" id="ARBA00022692"/>
    </source>
</evidence>
<feature type="binding site" description="axial binding residue" evidence="18">
    <location>
        <position position="202"/>
    </location>
    <ligand>
        <name>heme b</name>
        <dbReference type="ChEBI" id="CHEBI:60344"/>
        <label>b566</label>
    </ligand>
    <ligandPart>
        <name>Fe</name>
        <dbReference type="ChEBI" id="CHEBI:18248"/>
    </ligandPart>
</feature>
<dbReference type="CDD" id="cd00284">
    <property type="entry name" value="Cytochrome_b_N"/>
    <property type="match status" value="1"/>
</dbReference>
<keyword evidence="12 19" id="KW-1133">Transmembrane helix</keyword>
<keyword evidence="5 19" id="KW-0813">Transport</keyword>
<dbReference type="Gene3D" id="1.20.810.10">
    <property type="entry name" value="Cytochrome Bc1 Complex, Chain C"/>
    <property type="match status" value="1"/>
</dbReference>
<dbReference type="GO" id="GO:0005743">
    <property type="term" value="C:mitochondrial inner membrane"/>
    <property type="evidence" value="ECO:0007669"/>
    <property type="project" value="UniProtKB-SubCell"/>
</dbReference>
<feature type="transmembrane region" description="Helical" evidence="19">
    <location>
        <begin position="331"/>
        <end position="349"/>
    </location>
</feature>
<evidence type="ECO:0000256" key="1">
    <source>
        <dbReference type="ARBA" id="ARBA00002566"/>
    </source>
</evidence>
<accession>A0A9E8LNT4</accession>
<dbReference type="Pfam" id="PF00032">
    <property type="entry name" value="Cytochrom_B_C"/>
    <property type="match status" value="1"/>
</dbReference>
<feature type="transmembrane region" description="Helical" evidence="19">
    <location>
        <begin position="236"/>
        <end position="255"/>
    </location>
</feature>
<feature type="transmembrane region" description="Helical" evidence="19">
    <location>
        <begin position="116"/>
        <end position="139"/>
    </location>
</feature>
<dbReference type="Pfam" id="PF00033">
    <property type="entry name" value="Cytochrome_B"/>
    <property type="match status" value="1"/>
</dbReference>
<comment type="subunit">
    <text evidence="3">The main subunits of complex b-c1 are: cytochrome b, cytochrome c1 and the Rieske protein.</text>
</comment>
<keyword evidence="7 19" id="KW-0679">Respiratory chain</keyword>
<comment type="function">
    <text evidence="1 19">Component of the ubiquinol-cytochrome c reductase complex (complex III or cytochrome b-c1 complex) that is part of the mitochondrial respiratory chain. The b-c1 complex mediates electron transfer from ubiquinol to cytochrome c. Contributes to the generation of a proton gradient across the mitochondrial membrane that is then used for ATP synthesis.</text>
</comment>
<evidence type="ECO:0000256" key="2">
    <source>
        <dbReference type="ARBA" id="ARBA00004448"/>
    </source>
</evidence>
<dbReference type="PROSITE" id="PS51002">
    <property type="entry name" value="CYTB_NTER"/>
    <property type="match status" value="1"/>
</dbReference>
<proteinExistence type="inferred from homology"/>
<keyword evidence="16 19" id="KW-0472">Membrane</keyword>
<sequence length="384" mass="44251">MTINKSFISMNKSHPLISLMFNSVINLPTPSNISFMWNFGSLLGLTLMIQIITGIFLAMFYIPNTEYAFLSMDFIMRNINTGWLLRIIHSNSASMFFLFIYLHIGRNIYYDLFTNLYTWMSGIIILFILMMTAFIGYVLPWGQMSFWGATVITNLLSAIPYTGTSLVQWIWGGFSVNNATLNRFMSLHFLMPFILSAMIIIHLIFLHKSGSNNPLNLMNNFDKISFHPYFTLKDTLGFLISIMLLLLVSTLWPFLLSDTDNFIKANPMVTPPHIQPEWYFLFAYAILRSIPNKLGGVIALMMSILILMFMPTTFNKMIKGSNSFYPQKITFWLLSSTFILLSWLGSQPVNSPFIELSKLSSLIYFTCFFSLPLTNFMFNKFLKI</sequence>
<dbReference type="SUPFAM" id="SSF81648">
    <property type="entry name" value="a domain/subunit of cytochrome bc1 complex (Ubiquinol-cytochrome c reductase)"/>
    <property type="match status" value="1"/>
</dbReference>
<evidence type="ECO:0000256" key="12">
    <source>
        <dbReference type="ARBA" id="ARBA00022989"/>
    </source>
</evidence>
<evidence type="ECO:0000256" key="19">
    <source>
        <dbReference type="RuleBase" id="RU362117"/>
    </source>
</evidence>
<evidence type="ECO:0000259" key="21">
    <source>
        <dbReference type="PROSITE" id="PS51003"/>
    </source>
</evidence>
<dbReference type="GO" id="GO:0008121">
    <property type="term" value="F:quinol-cytochrome-c reductase activity"/>
    <property type="evidence" value="ECO:0007669"/>
    <property type="project" value="InterPro"/>
</dbReference>
<gene>
    <name evidence="22" type="primary">CYTB</name>
</gene>